<organism evidence="3 4">
    <name type="scientific">Globodera pallida</name>
    <name type="common">Potato cyst nematode worm</name>
    <name type="synonym">Heterodera pallida</name>
    <dbReference type="NCBI Taxonomy" id="36090"/>
    <lineage>
        <taxon>Eukaryota</taxon>
        <taxon>Metazoa</taxon>
        <taxon>Ecdysozoa</taxon>
        <taxon>Nematoda</taxon>
        <taxon>Chromadorea</taxon>
        <taxon>Rhabditida</taxon>
        <taxon>Tylenchina</taxon>
        <taxon>Tylenchomorpha</taxon>
        <taxon>Tylenchoidea</taxon>
        <taxon>Heteroderidae</taxon>
        <taxon>Heteroderinae</taxon>
        <taxon>Globodera</taxon>
    </lineage>
</organism>
<dbReference type="CDD" id="cd23807">
    <property type="entry name" value="UEV_UBE2V"/>
    <property type="match status" value="1"/>
</dbReference>
<dbReference type="PROSITE" id="PS50127">
    <property type="entry name" value="UBC_2"/>
    <property type="match status" value="1"/>
</dbReference>
<dbReference type="InterPro" id="IPR000608">
    <property type="entry name" value="UBC"/>
</dbReference>
<dbReference type="WBParaSite" id="GPLIN_000053500">
    <property type="protein sequence ID" value="GPLIN_000053500"/>
    <property type="gene ID" value="GPLIN_000053500"/>
</dbReference>
<dbReference type="AlphaFoldDB" id="A0A183BIV6"/>
<evidence type="ECO:0000313" key="4">
    <source>
        <dbReference type="WBParaSite" id="GPLIN_000053500"/>
    </source>
</evidence>
<evidence type="ECO:0000313" key="3">
    <source>
        <dbReference type="Proteomes" id="UP000050741"/>
    </source>
</evidence>
<dbReference type="SMART" id="SM00212">
    <property type="entry name" value="UBCc"/>
    <property type="match status" value="1"/>
</dbReference>
<feature type="domain" description="UBC core" evidence="2">
    <location>
        <begin position="83"/>
        <end position="217"/>
    </location>
</feature>
<name>A0A183BIV6_GLOPA</name>
<dbReference type="PANTHER" id="PTHR24068">
    <property type="entry name" value="UBIQUITIN-CONJUGATING ENZYME E2"/>
    <property type="match status" value="1"/>
</dbReference>
<reference evidence="4" key="3">
    <citation type="submission" date="2016-06" db="UniProtKB">
        <authorList>
            <consortium name="WormBaseParasite"/>
        </authorList>
    </citation>
    <scope>IDENTIFICATION</scope>
</reference>
<evidence type="ECO:0000259" key="2">
    <source>
        <dbReference type="PROSITE" id="PS50127"/>
    </source>
</evidence>
<evidence type="ECO:0000256" key="1">
    <source>
        <dbReference type="ARBA" id="ARBA00022786"/>
    </source>
</evidence>
<sequence length="217" mass="25145">MLHFYVSNGLTQFFDGFEPILLVRKSRNRKAFRKKSIASAKKFHNWLDKFHTDDTELSARWMTTGCTSRPCQHHEFKFLLEVPRNFRLLEELEDGQKGKGDGTISWGLEDDDDMTLSRWTGMIIGPSRTPFEGRIYNLHLECGPNYPKESPMVHFTTKINMNGVNQQNGLVDKRVVPSLRQWNTSYSIKTVLEDIRRHLMTAKENSKLSQPSEGSSY</sequence>
<proteinExistence type="predicted"/>
<dbReference type="Gene3D" id="3.10.110.10">
    <property type="entry name" value="Ubiquitin Conjugating Enzyme"/>
    <property type="match status" value="1"/>
</dbReference>
<keyword evidence="3" id="KW-1185">Reference proteome</keyword>
<accession>A0A183BIV6</accession>
<dbReference type="FunFam" id="3.10.110.10:FF:000026">
    <property type="entry name" value="Ubiquitin-conjugating enzyme E2 variant"/>
    <property type="match status" value="1"/>
</dbReference>
<dbReference type="Proteomes" id="UP000050741">
    <property type="component" value="Unassembled WGS sequence"/>
</dbReference>
<dbReference type="SUPFAM" id="SSF54495">
    <property type="entry name" value="UBC-like"/>
    <property type="match status" value="1"/>
</dbReference>
<keyword evidence="1" id="KW-0833">Ubl conjugation pathway</keyword>
<reference evidence="3" key="1">
    <citation type="submission" date="2013-12" db="EMBL/GenBank/DDBJ databases">
        <authorList>
            <person name="Aslett M."/>
        </authorList>
    </citation>
    <scope>NUCLEOTIDE SEQUENCE [LARGE SCALE GENOMIC DNA]</scope>
    <source>
        <strain evidence="3">Lindley</strain>
    </source>
</reference>
<dbReference type="InterPro" id="IPR016135">
    <property type="entry name" value="UBQ-conjugating_enzyme/RWD"/>
</dbReference>
<reference evidence="3" key="2">
    <citation type="submission" date="2014-05" db="EMBL/GenBank/DDBJ databases">
        <title>The genome and life-stage specific transcriptomes of Globodera pallida elucidate key aspects of plant parasitism by a cyst nematode.</title>
        <authorList>
            <person name="Cotton J.A."/>
            <person name="Lilley C.J."/>
            <person name="Jones L.M."/>
            <person name="Kikuchi T."/>
            <person name="Reid A.J."/>
            <person name="Thorpe P."/>
            <person name="Tsai I.J."/>
            <person name="Beasley H."/>
            <person name="Blok V."/>
            <person name="Cock P.J.A."/>
            <person name="Van den Akker S.E."/>
            <person name="Holroyd N."/>
            <person name="Hunt M."/>
            <person name="Mantelin S."/>
            <person name="Naghra H."/>
            <person name="Pain A."/>
            <person name="Palomares-Rius J.E."/>
            <person name="Zarowiecki M."/>
            <person name="Berriman M."/>
            <person name="Jones J.T."/>
            <person name="Urwin P.E."/>
        </authorList>
    </citation>
    <scope>NUCLEOTIDE SEQUENCE [LARGE SCALE GENOMIC DNA]</scope>
    <source>
        <strain evidence="3">Lindley</strain>
    </source>
</reference>
<dbReference type="Pfam" id="PF00179">
    <property type="entry name" value="UQ_con"/>
    <property type="match status" value="1"/>
</dbReference>
<protein>
    <submittedName>
        <fullName evidence="4">UBIQUITIN_CONJUGAT_2 domain-containing protein</fullName>
    </submittedName>
</protein>